<dbReference type="PANTHER" id="PTHR16196:SF0">
    <property type="entry name" value="PRE-MRNA-SPLICING FACTOR CWC25 HOMOLOG"/>
    <property type="match status" value="1"/>
</dbReference>
<protein>
    <submittedName>
        <fullName evidence="3">Uncharacterized protein</fullName>
    </submittedName>
</protein>
<dbReference type="AlphaFoldDB" id="A0A3B5BAU3"/>
<dbReference type="PANTHER" id="PTHR16196">
    <property type="entry name" value="CELL CYCLE CONTROL PROTEIN CWF25"/>
    <property type="match status" value="1"/>
</dbReference>
<dbReference type="Ensembl" id="ENSSPAT00000023252.1">
    <property type="protein sequence ID" value="ENSSPAP00000022887.1"/>
    <property type="gene ID" value="ENSSPAG00000017291.1"/>
</dbReference>
<accession>A0A3B5BAU3</accession>
<evidence type="ECO:0000256" key="2">
    <source>
        <dbReference type="SAM" id="MobiDB-lite"/>
    </source>
</evidence>
<proteinExistence type="inferred from homology"/>
<dbReference type="InterPro" id="IPR051376">
    <property type="entry name" value="CWC25_splicing_factor"/>
</dbReference>
<feature type="compositionally biased region" description="Basic and acidic residues" evidence="2">
    <location>
        <begin position="50"/>
        <end position="86"/>
    </location>
</feature>
<organism evidence="3">
    <name type="scientific">Stegastes partitus</name>
    <name type="common">bicolor damselfish</name>
    <dbReference type="NCBI Taxonomy" id="144197"/>
    <lineage>
        <taxon>Eukaryota</taxon>
        <taxon>Metazoa</taxon>
        <taxon>Chordata</taxon>
        <taxon>Craniata</taxon>
        <taxon>Vertebrata</taxon>
        <taxon>Euteleostomi</taxon>
        <taxon>Actinopterygii</taxon>
        <taxon>Neopterygii</taxon>
        <taxon>Teleostei</taxon>
        <taxon>Neoteleostei</taxon>
        <taxon>Acanthomorphata</taxon>
        <taxon>Ovalentaria</taxon>
        <taxon>Pomacentridae</taxon>
        <taxon>Stegastes</taxon>
    </lineage>
</organism>
<comment type="similarity">
    <text evidence="1">Belongs to the CWC25 family.</text>
</comment>
<reference evidence="3" key="1">
    <citation type="submission" date="2023-09" db="UniProtKB">
        <authorList>
            <consortium name="Ensembl"/>
        </authorList>
    </citation>
    <scope>IDENTIFICATION</scope>
</reference>
<sequence length="131" mass="15626">MICNKVTQKMQFESVIQRLVFITTHTESANFLCCPACCRKLSAEELERKRREMMDQAKQREEDRENNVKRYKRQDEQEKQREQNAKHDRHAGFIHNMKLESAASSSLEDRVKRNIHSIQRTPASLDNFMKR</sequence>
<dbReference type="STRING" id="144197.ENSSPAP00000022887"/>
<evidence type="ECO:0000313" key="3">
    <source>
        <dbReference type="Ensembl" id="ENSSPAP00000022887.1"/>
    </source>
</evidence>
<evidence type="ECO:0000256" key="1">
    <source>
        <dbReference type="ARBA" id="ARBA00006695"/>
    </source>
</evidence>
<feature type="region of interest" description="Disordered" evidence="2">
    <location>
        <begin position="50"/>
        <end position="92"/>
    </location>
</feature>
<name>A0A3B5BAU3_9TELE</name>
<dbReference type="GO" id="GO:0000398">
    <property type="term" value="P:mRNA splicing, via spliceosome"/>
    <property type="evidence" value="ECO:0007669"/>
    <property type="project" value="TreeGrafter"/>
</dbReference>
<dbReference type="GO" id="GO:0005684">
    <property type="term" value="C:U2-type spliceosomal complex"/>
    <property type="evidence" value="ECO:0007669"/>
    <property type="project" value="TreeGrafter"/>
</dbReference>